<feature type="short sequence motif" description="HXTX 2" evidence="2">
    <location>
        <begin position="131"/>
        <end position="134"/>
    </location>
</feature>
<feature type="active site" description="Proton donor" evidence="2">
    <location>
        <position position="44"/>
    </location>
</feature>
<dbReference type="HAMAP" id="MF_01940">
    <property type="entry name" value="RNA_CPDase"/>
    <property type="match status" value="1"/>
</dbReference>
<dbReference type="EMBL" id="PEWV01000017">
    <property type="protein sequence ID" value="PIU42143.1"/>
    <property type="molecule type" value="Genomic_DNA"/>
</dbReference>
<feature type="short sequence motif" description="HXTX 1" evidence="2">
    <location>
        <begin position="44"/>
        <end position="47"/>
    </location>
</feature>
<comment type="similarity">
    <text evidence="2">Belongs to the 2H phosphoesterase superfamily. ThpR family.</text>
</comment>
<dbReference type="PANTHER" id="PTHR35561">
    <property type="entry name" value="RNA 2',3'-CYCLIC PHOSPHODIESTERASE"/>
    <property type="match status" value="1"/>
</dbReference>
<evidence type="ECO:0000313" key="5">
    <source>
        <dbReference type="Proteomes" id="UP000230052"/>
    </source>
</evidence>
<feature type="domain" description="Phosphoesterase HXTX" evidence="3">
    <location>
        <begin position="11"/>
        <end position="95"/>
    </location>
</feature>
<dbReference type="Gene3D" id="3.90.1140.10">
    <property type="entry name" value="Cyclic phosphodiesterase"/>
    <property type="match status" value="1"/>
</dbReference>
<feature type="domain" description="Phosphoesterase HXTX" evidence="3">
    <location>
        <begin position="98"/>
        <end position="180"/>
    </location>
</feature>
<keyword evidence="1 2" id="KW-0378">Hydrolase</keyword>
<proteinExistence type="inferred from homology"/>
<evidence type="ECO:0000313" key="4">
    <source>
        <dbReference type="EMBL" id="PIU42143.1"/>
    </source>
</evidence>
<organism evidence="4 5">
    <name type="scientific">Candidatus Aquitaenariimonas noxiae</name>
    <dbReference type="NCBI Taxonomy" id="1974741"/>
    <lineage>
        <taxon>Bacteria</taxon>
        <taxon>Pseudomonadati</taxon>
        <taxon>Candidatus Omnitrophota</taxon>
        <taxon>Candidatus Aquitaenariimonas</taxon>
    </lineage>
</organism>
<reference evidence="4 5" key="1">
    <citation type="submission" date="2017-09" db="EMBL/GenBank/DDBJ databases">
        <title>Depth-based differentiation of microbial function through sediment-hosted aquifers and enrichment of novel symbionts in the deep terrestrial subsurface.</title>
        <authorList>
            <person name="Probst A.J."/>
            <person name="Ladd B."/>
            <person name="Jarett J.K."/>
            <person name="Geller-Mcgrath D.E."/>
            <person name="Sieber C.M."/>
            <person name="Emerson J.B."/>
            <person name="Anantharaman K."/>
            <person name="Thomas B.C."/>
            <person name="Malmstrom R."/>
            <person name="Stieglmeier M."/>
            <person name="Klingl A."/>
            <person name="Woyke T."/>
            <person name="Ryan C.M."/>
            <person name="Banfield J.F."/>
        </authorList>
    </citation>
    <scope>NUCLEOTIDE SEQUENCE [LARGE SCALE GENOMIC DNA]</scope>
    <source>
        <strain evidence="4">CG07_land_8_20_14_0_80_42_15</strain>
    </source>
</reference>
<comment type="function">
    <text evidence="2">Hydrolyzes RNA 2',3'-cyclic phosphodiester to an RNA 2'-phosphomonoester.</text>
</comment>
<protein>
    <recommendedName>
        <fullName evidence="2">RNA 2',3'-cyclic phosphodiesterase</fullName>
        <shortName evidence="2">RNA 2',3'-CPDase</shortName>
        <ecNumber evidence="2">3.1.4.58</ecNumber>
    </recommendedName>
</protein>
<dbReference type="AlphaFoldDB" id="A0A2J0L219"/>
<dbReference type="InterPro" id="IPR014051">
    <property type="entry name" value="Phosphoesterase_HXTX"/>
</dbReference>
<dbReference type="SUPFAM" id="SSF55144">
    <property type="entry name" value="LigT-like"/>
    <property type="match status" value="1"/>
</dbReference>
<comment type="caution">
    <text evidence="4">The sequence shown here is derived from an EMBL/GenBank/DDBJ whole genome shotgun (WGS) entry which is preliminary data.</text>
</comment>
<gene>
    <name evidence="4" type="ORF">COS99_01640</name>
</gene>
<name>A0A2J0L219_9BACT</name>
<dbReference type="PANTHER" id="PTHR35561:SF1">
    <property type="entry name" value="RNA 2',3'-CYCLIC PHOSPHODIESTERASE"/>
    <property type="match status" value="1"/>
</dbReference>
<dbReference type="GO" id="GO:0004113">
    <property type="term" value="F:2',3'-cyclic-nucleotide 3'-phosphodiesterase activity"/>
    <property type="evidence" value="ECO:0007669"/>
    <property type="project" value="InterPro"/>
</dbReference>
<dbReference type="NCBIfam" id="TIGR02258">
    <property type="entry name" value="2_5_ligase"/>
    <property type="match status" value="1"/>
</dbReference>
<accession>A0A2J0L219</accession>
<comment type="catalytic activity">
    <reaction evidence="2">
        <text>a 3'-end 2',3'-cyclophospho-ribonucleotide-RNA + H2O = a 3'-end 2'-phospho-ribonucleotide-RNA + H(+)</text>
        <dbReference type="Rhea" id="RHEA:11828"/>
        <dbReference type="Rhea" id="RHEA-COMP:10464"/>
        <dbReference type="Rhea" id="RHEA-COMP:17353"/>
        <dbReference type="ChEBI" id="CHEBI:15377"/>
        <dbReference type="ChEBI" id="CHEBI:15378"/>
        <dbReference type="ChEBI" id="CHEBI:83064"/>
        <dbReference type="ChEBI" id="CHEBI:173113"/>
        <dbReference type="EC" id="3.1.4.58"/>
    </reaction>
</comment>
<feature type="active site" description="Proton acceptor" evidence="2">
    <location>
        <position position="131"/>
    </location>
</feature>
<evidence type="ECO:0000256" key="2">
    <source>
        <dbReference type="HAMAP-Rule" id="MF_01940"/>
    </source>
</evidence>
<dbReference type="EC" id="3.1.4.58" evidence="2"/>
<evidence type="ECO:0000256" key="1">
    <source>
        <dbReference type="ARBA" id="ARBA00022801"/>
    </source>
</evidence>
<dbReference type="Pfam" id="PF02834">
    <property type="entry name" value="LigT_PEase"/>
    <property type="match status" value="2"/>
</dbReference>
<evidence type="ECO:0000259" key="3">
    <source>
        <dbReference type="Pfam" id="PF02834"/>
    </source>
</evidence>
<dbReference type="GO" id="GO:0008664">
    <property type="term" value="F:RNA 2',3'-cyclic 3'-phosphodiesterase activity"/>
    <property type="evidence" value="ECO:0007669"/>
    <property type="project" value="UniProtKB-EC"/>
</dbReference>
<dbReference type="InterPro" id="IPR004175">
    <property type="entry name" value="RNA_CPDase"/>
</dbReference>
<dbReference type="Proteomes" id="UP000230052">
    <property type="component" value="Unassembled WGS sequence"/>
</dbReference>
<sequence>MEEQTRSFIAIELCSDIKEELASLIEKLKSSGADVKWVEPLNIHLTLKFLGGMSLDEIDTIKNVMDKTKNKFKAFQMSLSQVGAFPKLSYPRVIWVGVNDGKEKAKEIYDFLESELEKEFFEKEERPFSPHLTIGRVKSLKNKEALKSSIENLKFSSAKTSLVDHVTLFKSTLTPKGSIYTPIHVVKFTI</sequence>
<dbReference type="InterPro" id="IPR009097">
    <property type="entry name" value="Cyclic_Pdiesterase"/>
</dbReference>